<dbReference type="Pfam" id="PF01116">
    <property type="entry name" value="F_bP_aldolase"/>
    <property type="match status" value="1"/>
</dbReference>
<feature type="binding site" evidence="2">
    <location>
        <position position="220"/>
    </location>
    <ligand>
        <name>Zn(2+)</name>
        <dbReference type="ChEBI" id="CHEBI:29105"/>
        <label>1</label>
        <note>catalytic</note>
    </ligand>
</feature>
<feature type="binding site" evidence="2">
    <location>
        <position position="113"/>
    </location>
    <ligand>
        <name>Zn(2+)</name>
        <dbReference type="ChEBI" id="CHEBI:29105"/>
        <label>2</label>
    </ligand>
</feature>
<dbReference type="GO" id="GO:0004332">
    <property type="term" value="F:fructose-bisphosphate aldolase activity"/>
    <property type="evidence" value="ECO:0007669"/>
    <property type="project" value="UniProtKB-EC"/>
</dbReference>
<comment type="similarity">
    <text evidence="3">Belongs to the class II fructose-bisphosphate aldolase family.</text>
</comment>
<dbReference type="STRING" id="342668.A0A1B8GCN6"/>
<reference evidence="5" key="2">
    <citation type="journal article" date="2018" name="Nat. Commun.">
        <title>Extreme sensitivity to ultraviolet light in the fungal pathogen causing white-nose syndrome of bats.</title>
        <authorList>
            <person name="Palmer J.M."/>
            <person name="Drees K.P."/>
            <person name="Foster J.T."/>
            <person name="Lindner D.L."/>
        </authorList>
    </citation>
    <scope>NUCLEOTIDE SEQUENCE [LARGE SCALE GENOMIC DNA]</scope>
    <source>
        <strain evidence="5">UAMH 10579</strain>
    </source>
</reference>
<keyword evidence="3" id="KW-0324">Glycolysis</keyword>
<keyword evidence="2 3" id="KW-0862">Zinc</keyword>
<keyword evidence="5" id="KW-1185">Reference proteome</keyword>
<dbReference type="GO" id="GO:0006096">
    <property type="term" value="P:glycolytic process"/>
    <property type="evidence" value="ECO:0007669"/>
    <property type="project" value="UniProtKB-UniPathway"/>
</dbReference>
<dbReference type="OrthoDB" id="2558351at2759"/>
<dbReference type="PIRSF" id="PIRSF001359">
    <property type="entry name" value="F_bP_aldolase_II"/>
    <property type="match status" value="1"/>
</dbReference>
<keyword evidence="2 3" id="KW-0479">Metal-binding</keyword>
<dbReference type="InterPro" id="IPR013785">
    <property type="entry name" value="Aldolase_TIM"/>
</dbReference>
<reference evidence="4 5" key="1">
    <citation type="submission" date="2016-03" db="EMBL/GenBank/DDBJ databases">
        <title>Comparative genomics of Pseudogymnoascus destructans, the fungus causing white-nose syndrome of bats.</title>
        <authorList>
            <person name="Palmer J.M."/>
            <person name="Drees K.P."/>
            <person name="Foster J.T."/>
            <person name="Lindner D.L."/>
        </authorList>
    </citation>
    <scope>NUCLEOTIDE SEQUENCE [LARGE SCALE GENOMIC DNA]</scope>
    <source>
        <strain evidence="4 5">UAMH 10579</strain>
    </source>
</reference>
<evidence type="ECO:0000313" key="4">
    <source>
        <dbReference type="EMBL" id="OBT93594.1"/>
    </source>
</evidence>
<gene>
    <name evidence="4" type="ORF">VE01_08291</name>
</gene>
<dbReference type="GO" id="GO:0008270">
    <property type="term" value="F:zinc ion binding"/>
    <property type="evidence" value="ECO:0007669"/>
    <property type="project" value="UniProtKB-UniRule"/>
</dbReference>
<dbReference type="RefSeq" id="XP_018127327.1">
    <property type="nucleotide sequence ID" value="XM_018277717.2"/>
</dbReference>
<dbReference type="Gene3D" id="3.20.20.70">
    <property type="entry name" value="Aldolase class I"/>
    <property type="match status" value="1"/>
</dbReference>
<protein>
    <recommendedName>
        <fullName evidence="3">Fructose-bisphosphate aldolase</fullName>
        <shortName evidence="3">FBP aldolase</shortName>
        <ecNumber evidence="3">4.1.2.13</ecNumber>
    </recommendedName>
</protein>
<feature type="binding site" evidence="2">
    <location>
        <position position="189"/>
    </location>
    <ligand>
        <name>Zn(2+)</name>
        <dbReference type="ChEBI" id="CHEBI:29105"/>
        <label>1</label>
        <note>catalytic</note>
    </ligand>
</feature>
<dbReference type="UniPathway" id="UPA00109">
    <property type="reaction ID" value="UER00183"/>
</dbReference>
<dbReference type="CDD" id="cd00947">
    <property type="entry name" value="TBP_aldolase_IIB"/>
    <property type="match status" value="1"/>
</dbReference>
<feature type="binding site" evidence="2">
    <location>
        <position position="143"/>
    </location>
    <ligand>
        <name>Zn(2+)</name>
        <dbReference type="ChEBI" id="CHEBI:29105"/>
        <label>2</label>
    </ligand>
</feature>
<proteinExistence type="inferred from homology"/>
<comment type="catalytic activity">
    <reaction evidence="3">
        <text>beta-D-fructose 1,6-bisphosphate = D-glyceraldehyde 3-phosphate + dihydroxyacetone phosphate</text>
        <dbReference type="Rhea" id="RHEA:14729"/>
        <dbReference type="ChEBI" id="CHEBI:32966"/>
        <dbReference type="ChEBI" id="CHEBI:57642"/>
        <dbReference type="ChEBI" id="CHEBI:59776"/>
        <dbReference type="EC" id="4.1.2.13"/>
    </reaction>
</comment>
<feature type="active site" description="Proton donor" evidence="1">
    <location>
        <position position="90"/>
    </location>
</feature>
<sequence>MAPPPDWKLSNKSNVVLTAAEKGKYGVIAAIAYNIEHIIGFIKAAEVAKSPIIIQFFPWAVTYSSGLLIRTAADAISRSPLRDHIVLHMDHAQDYNLIKECADNLPFDSIMVDMSHYEKEENLRKTRELVAYCQEKCIATEAEPGRIEGGEDGVVDTEGLEGSKTTPEEVDEFVDTGVDALAPAFGNMHGEYWSIGPQLDFLRLGQIRKNISSRVRIALHGTNGFQEDLLKKCIAEGCSKINVNRLVLDDYYDHLKANAPTMSQTQLMTEGTQKVVDLTVKWMEICGSAGKAV</sequence>
<name>A0A1B8GCN6_9PEZI</name>
<comment type="pathway">
    <text evidence="3">Carbohydrate degradation; glycolysis; D-glyceraldehyde 3-phosphate and glycerone phosphate from D-glucose: step 4/4.</text>
</comment>
<keyword evidence="3" id="KW-0456">Lyase</keyword>
<dbReference type="InterPro" id="IPR050246">
    <property type="entry name" value="Class_II_FBP_aldolase"/>
</dbReference>
<dbReference type="SUPFAM" id="SSF51569">
    <property type="entry name" value="Aldolase"/>
    <property type="match status" value="1"/>
</dbReference>
<dbReference type="AlphaFoldDB" id="A0A1B8GCN6"/>
<accession>A0A1B8GCN6</accession>
<dbReference type="Proteomes" id="UP000091956">
    <property type="component" value="Unassembled WGS sequence"/>
</dbReference>
<evidence type="ECO:0000256" key="1">
    <source>
        <dbReference type="PIRSR" id="PIRSR001359-1"/>
    </source>
</evidence>
<dbReference type="EMBL" id="KV460252">
    <property type="protein sequence ID" value="OBT93594.1"/>
    <property type="molecule type" value="Genomic_DNA"/>
</dbReference>
<dbReference type="PANTHER" id="PTHR30304">
    <property type="entry name" value="D-TAGATOSE-1,6-BISPHOSPHATE ALDOLASE"/>
    <property type="match status" value="1"/>
</dbReference>
<dbReference type="PANTHER" id="PTHR30304:SF0">
    <property type="entry name" value="D-TAGATOSE-1,6-BISPHOSPHATE ALDOLASE SUBUNIT GATY-RELATED"/>
    <property type="match status" value="1"/>
</dbReference>
<dbReference type="GeneID" id="28841677"/>
<dbReference type="InterPro" id="IPR000771">
    <property type="entry name" value="FBA_II"/>
</dbReference>
<comment type="cofactor">
    <cofactor evidence="2 3">
        <name>Zn(2+)</name>
        <dbReference type="ChEBI" id="CHEBI:29105"/>
    </cofactor>
    <text evidence="2 3">Binds 2 Zn(2+) ions per subunit. One is catalytic and the other provides a structural contribution.</text>
</comment>
<dbReference type="EC" id="4.1.2.13" evidence="3"/>
<feature type="binding site" evidence="2">
    <location>
        <position position="91"/>
    </location>
    <ligand>
        <name>Zn(2+)</name>
        <dbReference type="ChEBI" id="CHEBI:29105"/>
        <label>1</label>
        <note>catalytic</note>
    </ligand>
</feature>
<evidence type="ECO:0000313" key="5">
    <source>
        <dbReference type="Proteomes" id="UP000091956"/>
    </source>
</evidence>
<organism evidence="4 5">
    <name type="scientific">Pseudogymnoascus verrucosus</name>
    <dbReference type="NCBI Taxonomy" id="342668"/>
    <lineage>
        <taxon>Eukaryota</taxon>
        <taxon>Fungi</taxon>
        <taxon>Dikarya</taxon>
        <taxon>Ascomycota</taxon>
        <taxon>Pezizomycotina</taxon>
        <taxon>Leotiomycetes</taxon>
        <taxon>Thelebolales</taxon>
        <taxon>Thelebolaceae</taxon>
        <taxon>Pseudogymnoascus</taxon>
    </lineage>
</organism>
<comment type="function">
    <text evidence="3">Catalyzes the aldol condensation of dihydroxyacetone phosphate (DHAP or glycerone-phosphate) with glyceraldehyde 3-phosphate (G3P) to form fructose 1,6-bisphosphate (FBP) in gluconeogenesis and the reverse reaction in glycolysis.</text>
</comment>
<evidence type="ECO:0000256" key="2">
    <source>
        <dbReference type="PIRSR" id="PIRSR001359-3"/>
    </source>
</evidence>
<evidence type="ECO:0000256" key="3">
    <source>
        <dbReference type="RuleBase" id="RU366023"/>
    </source>
</evidence>